<dbReference type="Proteomes" id="UP000594638">
    <property type="component" value="Unassembled WGS sequence"/>
</dbReference>
<name>A0A8S0PM81_OLEEU</name>
<accession>A0A8S0PM81</accession>
<sequence>MPGGSIPSFPQEIIVDILSRLPAKSIGQFKCVSRRWRFLLSDSQFINTNLNLRTEEENIILISPNHSLQSITDVGGDPVVLRTLKFQPGLPDTWTEVVGSSNGLVLLVNEEDEKFLVNPTTLNQVKIPDSPLALMKPGSFSMHGLGYDASSDDYKIVTLSYYDTDNEYEPDCADTFVDLYSVKRGV</sequence>
<dbReference type="AlphaFoldDB" id="A0A8S0PM81"/>
<comment type="caution">
    <text evidence="2">The sequence shown here is derived from an EMBL/GenBank/DDBJ whole genome shotgun (WGS) entry which is preliminary data.</text>
</comment>
<dbReference type="PANTHER" id="PTHR31672">
    <property type="entry name" value="BNACNNG10540D PROTEIN"/>
    <property type="match status" value="1"/>
</dbReference>
<dbReference type="SUPFAM" id="SSF81383">
    <property type="entry name" value="F-box domain"/>
    <property type="match status" value="1"/>
</dbReference>
<proteinExistence type="predicted"/>
<reference evidence="2 3" key="1">
    <citation type="submission" date="2019-12" db="EMBL/GenBank/DDBJ databases">
        <authorList>
            <person name="Alioto T."/>
            <person name="Alioto T."/>
            <person name="Gomez Garrido J."/>
        </authorList>
    </citation>
    <scope>NUCLEOTIDE SEQUENCE [LARGE SCALE GENOMIC DNA]</scope>
</reference>
<dbReference type="InterPro" id="IPR036047">
    <property type="entry name" value="F-box-like_dom_sf"/>
</dbReference>
<dbReference type="OrthoDB" id="591557at2759"/>
<evidence type="ECO:0000259" key="1">
    <source>
        <dbReference type="PROSITE" id="PS50181"/>
    </source>
</evidence>
<dbReference type="InterPro" id="IPR001810">
    <property type="entry name" value="F-box_dom"/>
</dbReference>
<dbReference type="Pfam" id="PF00646">
    <property type="entry name" value="F-box"/>
    <property type="match status" value="1"/>
</dbReference>
<evidence type="ECO:0000313" key="3">
    <source>
        <dbReference type="Proteomes" id="UP000594638"/>
    </source>
</evidence>
<dbReference type="PANTHER" id="PTHR31672:SF13">
    <property type="entry name" value="F-BOX PROTEIN CPR30-LIKE"/>
    <property type="match status" value="1"/>
</dbReference>
<dbReference type="Gramene" id="OE9A049010T1">
    <property type="protein sequence ID" value="OE9A049010C1"/>
    <property type="gene ID" value="OE9A049010"/>
</dbReference>
<evidence type="ECO:0000313" key="2">
    <source>
        <dbReference type="EMBL" id="CAA2954484.1"/>
    </source>
</evidence>
<dbReference type="InterPro" id="IPR050796">
    <property type="entry name" value="SCF_F-box_component"/>
</dbReference>
<feature type="domain" description="F-box" evidence="1">
    <location>
        <begin position="3"/>
        <end position="49"/>
    </location>
</feature>
<organism evidence="2 3">
    <name type="scientific">Olea europaea subsp. europaea</name>
    <dbReference type="NCBI Taxonomy" id="158383"/>
    <lineage>
        <taxon>Eukaryota</taxon>
        <taxon>Viridiplantae</taxon>
        <taxon>Streptophyta</taxon>
        <taxon>Embryophyta</taxon>
        <taxon>Tracheophyta</taxon>
        <taxon>Spermatophyta</taxon>
        <taxon>Magnoliopsida</taxon>
        <taxon>eudicotyledons</taxon>
        <taxon>Gunneridae</taxon>
        <taxon>Pentapetalae</taxon>
        <taxon>asterids</taxon>
        <taxon>lamiids</taxon>
        <taxon>Lamiales</taxon>
        <taxon>Oleaceae</taxon>
        <taxon>Oleeae</taxon>
        <taxon>Olea</taxon>
    </lineage>
</organism>
<dbReference type="Gene3D" id="1.20.1280.50">
    <property type="match status" value="1"/>
</dbReference>
<dbReference type="EMBL" id="CACTIH010000116">
    <property type="protein sequence ID" value="CAA2954484.1"/>
    <property type="molecule type" value="Genomic_DNA"/>
</dbReference>
<dbReference type="SMART" id="SM00256">
    <property type="entry name" value="FBOX"/>
    <property type="match status" value="1"/>
</dbReference>
<dbReference type="PROSITE" id="PS50181">
    <property type="entry name" value="FBOX"/>
    <property type="match status" value="1"/>
</dbReference>
<dbReference type="CDD" id="cd22157">
    <property type="entry name" value="F-box_AtFBW1-like"/>
    <property type="match status" value="1"/>
</dbReference>
<keyword evidence="3" id="KW-1185">Reference proteome</keyword>
<gene>
    <name evidence="2" type="ORF">OLEA9_A049010</name>
</gene>
<protein>
    <submittedName>
        <fullName evidence="2">F-box kelch-repeat At3g06240-like</fullName>
    </submittedName>
</protein>